<sequence length="296" mass="32921">MARLHAKESARNNDELVGMMEQLFKETLMYRSDVERSGLAAIIAILRKSLSPTVGQTASALRKHMIDILDDDTDIKTHLGKKPHEGASDQDTKKRKAENGSSLQQTRTPKKPWRKLAWLPATAPPTKKAEEALPKEDAVKTKVEKASIKPVEDVPMKIGASNDLSLKAEHAAKIDKPTVDQRSSSLDVKPGNCVAKDNEDIGEAQDHVDKNRTTVVDMLRKILHNGKAKGVDVAKEIEAALFERFKETNDDYLTQARIIIFGLKENAPMRDRLFSGAMHCLEFAYADDAFFSTTTE</sequence>
<reference evidence="3" key="1">
    <citation type="submission" date="2022-12" db="EMBL/GenBank/DDBJ databases">
        <authorList>
            <person name="Webb A."/>
        </authorList>
    </citation>
    <scope>NUCLEOTIDE SEQUENCE</scope>
    <source>
        <strain evidence="3">Pd1</strain>
    </source>
</reference>
<dbReference type="Pfam" id="PF07500">
    <property type="entry name" value="TFIIS_M"/>
    <property type="match status" value="1"/>
</dbReference>
<evidence type="ECO:0000259" key="2">
    <source>
        <dbReference type="Pfam" id="PF07500"/>
    </source>
</evidence>
<keyword evidence="4" id="KW-1185">Reference proteome</keyword>
<dbReference type="EMBL" id="CANTFM010000026">
    <property type="protein sequence ID" value="CAI5708796.1"/>
    <property type="molecule type" value="Genomic_DNA"/>
</dbReference>
<evidence type="ECO:0000313" key="3">
    <source>
        <dbReference type="EMBL" id="CAI5708796.1"/>
    </source>
</evidence>
<accession>A0AAV0SY92</accession>
<protein>
    <recommendedName>
        <fullName evidence="2">TFIIS central domain-containing protein</fullName>
    </recommendedName>
</protein>
<organism evidence="3 4">
    <name type="scientific">Peronospora destructor</name>
    <dbReference type="NCBI Taxonomy" id="86335"/>
    <lineage>
        <taxon>Eukaryota</taxon>
        <taxon>Sar</taxon>
        <taxon>Stramenopiles</taxon>
        <taxon>Oomycota</taxon>
        <taxon>Peronosporomycetes</taxon>
        <taxon>Peronosporales</taxon>
        <taxon>Peronosporaceae</taxon>
        <taxon>Peronospora</taxon>
    </lineage>
</organism>
<dbReference type="GO" id="GO:0006351">
    <property type="term" value="P:DNA-templated transcription"/>
    <property type="evidence" value="ECO:0007669"/>
    <property type="project" value="InterPro"/>
</dbReference>
<gene>
    <name evidence="3" type="ORF">PDE001_LOCUS145</name>
</gene>
<dbReference type="Gene3D" id="1.10.472.30">
    <property type="entry name" value="Transcription elongation factor S-II, central domain"/>
    <property type="match status" value="1"/>
</dbReference>
<dbReference type="InterPro" id="IPR036575">
    <property type="entry name" value="TFIIS_cen_dom_sf"/>
</dbReference>
<evidence type="ECO:0000256" key="1">
    <source>
        <dbReference type="SAM" id="MobiDB-lite"/>
    </source>
</evidence>
<dbReference type="Proteomes" id="UP001162029">
    <property type="component" value="Unassembled WGS sequence"/>
</dbReference>
<evidence type="ECO:0000313" key="4">
    <source>
        <dbReference type="Proteomes" id="UP001162029"/>
    </source>
</evidence>
<dbReference type="SUPFAM" id="SSF46942">
    <property type="entry name" value="Elongation factor TFIIS domain 2"/>
    <property type="match status" value="1"/>
</dbReference>
<dbReference type="InterPro" id="IPR003618">
    <property type="entry name" value="TFIIS_cen_dom"/>
</dbReference>
<proteinExistence type="predicted"/>
<dbReference type="AlphaFoldDB" id="A0AAV0SY92"/>
<feature type="region of interest" description="Disordered" evidence="1">
    <location>
        <begin position="77"/>
        <end position="138"/>
    </location>
</feature>
<feature type="compositionally biased region" description="Basic and acidic residues" evidence="1">
    <location>
        <begin position="127"/>
        <end position="138"/>
    </location>
</feature>
<name>A0AAV0SY92_9STRA</name>
<feature type="compositionally biased region" description="Basic and acidic residues" evidence="1">
    <location>
        <begin position="77"/>
        <end position="92"/>
    </location>
</feature>
<feature type="domain" description="TFIIS central" evidence="2">
    <location>
        <begin position="209"/>
        <end position="284"/>
    </location>
</feature>
<comment type="caution">
    <text evidence="3">The sequence shown here is derived from an EMBL/GenBank/DDBJ whole genome shotgun (WGS) entry which is preliminary data.</text>
</comment>